<dbReference type="Gene3D" id="1.20.1560.10">
    <property type="entry name" value="ABC transporter type 1, transmembrane domain"/>
    <property type="match status" value="1"/>
</dbReference>
<organism evidence="8 9">
    <name type="scientific">Gracilibacillus boraciitolerans JCM 21714</name>
    <dbReference type="NCBI Taxonomy" id="1298598"/>
    <lineage>
        <taxon>Bacteria</taxon>
        <taxon>Bacillati</taxon>
        <taxon>Bacillota</taxon>
        <taxon>Bacilli</taxon>
        <taxon>Bacillales</taxon>
        <taxon>Bacillaceae</taxon>
        <taxon>Gracilibacillus</taxon>
    </lineage>
</organism>
<gene>
    <name evidence="8" type="ORF">JCM21714_1173</name>
</gene>
<evidence type="ECO:0000256" key="1">
    <source>
        <dbReference type="ARBA" id="ARBA00004651"/>
    </source>
</evidence>
<keyword evidence="8" id="KW-0067">ATP-binding</keyword>
<accession>W4VGA0</accession>
<dbReference type="EMBL" id="BAVS01000003">
    <property type="protein sequence ID" value="GAE92191.1"/>
    <property type="molecule type" value="Genomic_DNA"/>
</dbReference>
<reference evidence="8 9" key="1">
    <citation type="journal article" date="2014" name="Genome Announc.">
        <title>Draft Genome Sequence of the Boron-Tolerant and Moderately Halotolerant Bacterium Gracilibacillus boraciitolerans JCM 21714T.</title>
        <authorList>
            <person name="Ahmed I."/>
            <person name="Oshima K."/>
            <person name="Suda W."/>
            <person name="Kitamura K."/>
            <person name="Iida T."/>
            <person name="Ohmori Y."/>
            <person name="Fujiwara T."/>
            <person name="Hattori M."/>
            <person name="Ohkuma M."/>
        </authorList>
    </citation>
    <scope>NUCLEOTIDE SEQUENCE [LARGE SCALE GENOMIC DNA]</scope>
    <source>
        <strain evidence="8 9">JCM 21714</strain>
    </source>
</reference>
<evidence type="ECO:0000256" key="5">
    <source>
        <dbReference type="SAM" id="Coils"/>
    </source>
</evidence>
<comment type="caution">
    <text evidence="8">The sequence shown here is derived from an EMBL/GenBank/DDBJ whole genome shotgun (WGS) entry which is preliminary data.</text>
</comment>
<keyword evidence="8" id="KW-0547">Nucleotide-binding</keyword>
<dbReference type="GO" id="GO:0140359">
    <property type="term" value="F:ABC-type transporter activity"/>
    <property type="evidence" value="ECO:0007669"/>
    <property type="project" value="InterPro"/>
</dbReference>
<dbReference type="InterPro" id="IPR039421">
    <property type="entry name" value="Type_1_exporter"/>
</dbReference>
<dbReference type="eggNOG" id="COG1132">
    <property type="taxonomic scope" value="Bacteria"/>
</dbReference>
<dbReference type="GO" id="GO:0005524">
    <property type="term" value="F:ATP binding"/>
    <property type="evidence" value="ECO:0007669"/>
    <property type="project" value="UniProtKB-KW"/>
</dbReference>
<feature type="domain" description="ABC transmembrane type-1" evidence="7">
    <location>
        <begin position="1"/>
        <end position="60"/>
    </location>
</feature>
<evidence type="ECO:0000259" key="7">
    <source>
        <dbReference type="PROSITE" id="PS50929"/>
    </source>
</evidence>
<dbReference type="PROSITE" id="PS50929">
    <property type="entry name" value="ABC_TM1F"/>
    <property type="match status" value="1"/>
</dbReference>
<dbReference type="InterPro" id="IPR036640">
    <property type="entry name" value="ABC1_TM_sf"/>
</dbReference>
<proteinExistence type="predicted"/>
<dbReference type="InterPro" id="IPR003439">
    <property type="entry name" value="ABC_transporter-like_ATP-bd"/>
</dbReference>
<evidence type="ECO:0000256" key="3">
    <source>
        <dbReference type="ARBA" id="ARBA00022989"/>
    </source>
</evidence>
<evidence type="ECO:0000313" key="9">
    <source>
        <dbReference type="Proteomes" id="UP000019102"/>
    </source>
</evidence>
<keyword evidence="3 6" id="KW-1133">Transmembrane helix</keyword>
<dbReference type="PANTHER" id="PTHR24221">
    <property type="entry name" value="ATP-BINDING CASSETTE SUB-FAMILY B"/>
    <property type="match status" value="1"/>
</dbReference>
<comment type="subcellular location">
    <subcellularLocation>
        <location evidence="1">Cell membrane</location>
        <topology evidence="1">Multi-pass membrane protein</topology>
    </subcellularLocation>
</comment>
<dbReference type="STRING" id="1298598.JCM21714_1173"/>
<feature type="transmembrane region" description="Helical" evidence="6">
    <location>
        <begin position="6"/>
        <end position="37"/>
    </location>
</feature>
<dbReference type="Pfam" id="PF00005">
    <property type="entry name" value="ABC_tran"/>
    <property type="match status" value="1"/>
</dbReference>
<dbReference type="GO" id="GO:0016887">
    <property type="term" value="F:ATP hydrolysis activity"/>
    <property type="evidence" value="ECO:0007669"/>
    <property type="project" value="InterPro"/>
</dbReference>
<dbReference type="InterPro" id="IPR011527">
    <property type="entry name" value="ABC1_TM_dom"/>
</dbReference>
<name>W4VGA0_9BACI</name>
<dbReference type="Gene3D" id="3.40.50.300">
    <property type="entry name" value="P-loop containing nucleotide triphosphate hydrolases"/>
    <property type="match status" value="1"/>
</dbReference>
<dbReference type="SUPFAM" id="SSF52540">
    <property type="entry name" value="P-loop containing nucleoside triphosphate hydrolases"/>
    <property type="match status" value="1"/>
</dbReference>
<dbReference type="AlphaFoldDB" id="W4VGA0"/>
<evidence type="ECO:0000313" key="8">
    <source>
        <dbReference type="EMBL" id="GAE92191.1"/>
    </source>
</evidence>
<dbReference type="Proteomes" id="UP000019102">
    <property type="component" value="Unassembled WGS sequence"/>
</dbReference>
<evidence type="ECO:0000256" key="4">
    <source>
        <dbReference type="ARBA" id="ARBA00023136"/>
    </source>
</evidence>
<keyword evidence="4 6" id="KW-0472">Membrane</keyword>
<keyword evidence="9" id="KW-1185">Reference proteome</keyword>
<dbReference type="PANTHER" id="PTHR24221:SF499">
    <property type="entry name" value="FATTY ACID ABC TRANSPORTER ATP-BINDING_PERMEASE PROTEIN"/>
    <property type="match status" value="1"/>
</dbReference>
<evidence type="ECO:0000256" key="2">
    <source>
        <dbReference type="ARBA" id="ARBA00022692"/>
    </source>
</evidence>
<protein>
    <submittedName>
        <fullName evidence="8">Lipid A export ATP-binding/permease protein MsbA</fullName>
    </submittedName>
</protein>
<sequence length="236" mass="25988">MNSLNNFSFAIIVGGVGGWIVLSTNATSITIGVLVAFTTYSRQFTRPLNDLANQFNTILSAVAGAERAFEVMDQEEEEVDKSKRNVKQVKGDIVFNNVSFSYNEEEHVLHHISFHVKPGQSVALVGPTGAGKTTIISLLARFFKEDDGDILLDGQSMNLLSSSSIRSHLGMVLQDSYLFETTIRENIRYGKLDATDQEVEEIAKLANAHSFIEDLPEQYDTLIKGNGQALVKDNAN</sequence>
<feature type="coiled-coil region" evidence="5">
    <location>
        <begin position="65"/>
        <end position="92"/>
    </location>
</feature>
<evidence type="ECO:0000256" key="6">
    <source>
        <dbReference type="SAM" id="Phobius"/>
    </source>
</evidence>
<keyword evidence="5" id="KW-0175">Coiled coil</keyword>
<dbReference type="SUPFAM" id="SSF90123">
    <property type="entry name" value="ABC transporter transmembrane region"/>
    <property type="match status" value="1"/>
</dbReference>
<dbReference type="GO" id="GO:0005886">
    <property type="term" value="C:plasma membrane"/>
    <property type="evidence" value="ECO:0007669"/>
    <property type="project" value="UniProtKB-SubCell"/>
</dbReference>
<keyword evidence="2 6" id="KW-0812">Transmembrane</keyword>
<dbReference type="InterPro" id="IPR027417">
    <property type="entry name" value="P-loop_NTPase"/>
</dbReference>